<dbReference type="AlphaFoldDB" id="A0A3Q9BIW4"/>
<dbReference type="Pfam" id="PF05437">
    <property type="entry name" value="AzlD"/>
    <property type="match status" value="1"/>
</dbReference>
<evidence type="ECO:0000313" key="3">
    <source>
        <dbReference type="Proteomes" id="UP000273326"/>
    </source>
</evidence>
<keyword evidence="1" id="KW-0812">Transmembrane</keyword>
<evidence type="ECO:0000256" key="1">
    <source>
        <dbReference type="SAM" id="Phobius"/>
    </source>
</evidence>
<sequence>MSRDILLLIILAAVVTYLPRFLPILLLKNANLPLWFRKWMGYIPISIFASLIATDIFFQEDNVQFDLTSNVKLIPSLITLFVAYKTKNMIYSILAGVISIALMVWLT</sequence>
<keyword evidence="1" id="KW-0472">Membrane</keyword>
<dbReference type="OrthoDB" id="7870017at2"/>
<dbReference type="RefSeq" id="WP_126108481.1">
    <property type="nucleotide sequence ID" value="NZ_CP034465.1"/>
</dbReference>
<feature type="transmembrane region" description="Helical" evidence="1">
    <location>
        <begin position="89"/>
        <end position="106"/>
    </location>
</feature>
<dbReference type="KEGG" id="jeh:EJN90_01190"/>
<evidence type="ECO:0000313" key="2">
    <source>
        <dbReference type="EMBL" id="AZP03390.1"/>
    </source>
</evidence>
<reference evidence="3" key="1">
    <citation type="submission" date="2018-12" db="EMBL/GenBank/DDBJ databases">
        <title>Complete genome sequencing of Jeotgalibaca sp. H21T32.</title>
        <authorList>
            <person name="Bae J.-W."/>
            <person name="Lee S.-Y."/>
        </authorList>
    </citation>
    <scope>NUCLEOTIDE SEQUENCE [LARGE SCALE GENOMIC DNA]</scope>
    <source>
        <strain evidence="3">H21T32</strain>
    </source>
</reference>
<protein>
    <submittedName>
        <fullName evidence="2">AzlD domain-containing protein</fullName>
    </submittedName>
</protein>
<name>A0A3Q9BIW4_9LACT</name>
<dbReference type="EMBL" id="CP034465">
    <property type="protein sequence ID" value="AZP03390.1"/>
    <property type="molecule type" value="Genomic_DNA"/>
</dbReference>
<proteinExistence type="predicted"/>
<gene>
    <name evidence="2" type="ORF">EJN90_01190</name>
</gene>
<dbReference type="InterPro" id="IPR008407">
    <property type="entry name" value="Brnchd-chn_aa_trnsp_AzlD"/>
</dbReference>
<keyword evidence="1" id="KW-1133">Transmembrane helix</keyword>
<feature type="transmembrane region" description="Helical" evidence="1">
    <location>
        <begin position="39"/>
        <end position="58"/>
    </location>
</feature>
<feature type="transmembrane region" description="Helical" evidence="1">
    <location>
        <begin position="6"/>
        <end position="27"/>
    </location>
</feature>
<accession>A0A3Q9BIW4</accession>
<organism evidence="2 3">
    <name type="scientific">Jeotgalibaca ciconiae</name>
    <dbReference type="NCBI Taxonomy" id="2496265"/>
    <lineage>
        <taxon>Bacteria</taxon>
        <taxon>Bacillati</taxon>
        <taxon>Bacillota</taxon>
        <taxon>Bacilli</taxon>
        <taxon>Lactobacillales</taxon>
        <taxon>Carnobacteriaceae</taxon>
        <taxon>Jeotgalibaca</taxon>
    </lineage>
</organism>
<keyword evidence="3" id="KW-1185">Reference proteome</keyword>
<dbReference type="Proteomes" id="UP000273326">
    <property type="component" value="Chromosome"/>
</dbReference>